<evidence type="ECO:0000313" key="13">
    <source>
        <dbReference type="EMBL" id="KNC25893.1"/>
    </source>
</evidence>
<dbReference type="OMA" id="RHRQSNE"/>
<comment type="similarity">
    <text evidence="2">Belongs to the corazonin family.</text>
</comment>
<dbReference type="AlphaFoldDB" id="A0A0L0C0R2"/>
<feature type="compositionally biased region" description="Low complexity" evidence="11">
    <location>
        <begin position="94"/>
        <end position="111"/>
    </location>
</feature>
<evidence type="ECO:0000313" key="14">
    <source>
        <dbReference type="Proteomes" id="UP000037069"/>
    </source>
</evidence>
<keyword evidence="14" id="KW-1185">Reference proteome</keyword>
<feature type="chain" id="PRO_5005535462" description="Pro-corazonin" evidence="12">
    <location>
        <begin position="21"/>
        <end position="142"/>
    </location>
</feature>
<gene>
    <name evidence="13" type="ORF">FF38_03411</name>
</gene>
<name>A0A0L0C0R2_LUCCU</name>
<accession>A0A0L0C0R2</accession>
<evidence type="ECO:0000256" key="6">
    <source>
        <dbReference type="ARBA" id="ARBA00022729"/>
    </source>
</evidence>
<evidence type="ECO:0000256" key="2">
    <source>
        <dbReference type="ARBA" id="ARBA00009635"/>
    </source>
</evidence>
<dbReference type="InterPro" id="IPR020190">
    <property type="entry name" value="Procorazonin"/>
</dbReference>
<evidence type="ECO:0000256" key="12">
    <source>
        <dbReference type="SAM" id="SignalP"/>
    </source>
</evidence>
<keyword evidence="8" id="KW-0873">Pyrrolidone carboxylic acid</keyword>
<evidence type="ECO:0000256" key="4">
    <source>
        <dbReference type="ARBA" id="ARBA00022525"/>
    </source>
</evidence>
<dbReference type="GO" id="GO:0007218">
    <property type="term" value="P:neuropeptide signaling pathway"/>
    <property type="evidence" value="ECO:0007669"/>
    <property type="project" value="UniProtKB-KW"/>
</dbReference>
<keyword evidence="7" id="KW-0027">Amidation</keyword>
<dbReference type="GO" id="GO:0045823">
    <property type="term" value="P:positive regulation of heart contraction"/>
    <property type="evidence" value="ECO:0007669"/>
    <property type="project" value="InterPro"/>
</dbReference>
<evidence type="ECO:0000256" key="10">
    <source>
        <dbReference type="ARBA" id="ARBA00024842"/>
    </source>
</evidence>
<protein>
    <recommendedName>
        <fullName evidence="3">Pro-corazonin</fullName>
    </recommendedName>
</protein>
<comment type="function">
    <text evidence="10">Cardioactive peptide. Corazonin is probably involved in the physiological regulation of the heart beat. Clock (Clk) and cycle (cyc) proteins negatively regulate Crz transcription in a cell-specific manner.</text>
</comment>
<dbReference type="PROSITE" id="PS51257">
    <property type="entry name" value="PROKAR_LIPOPROTEIN"/>
    <property type="match status" value="1"/>
</dbReference>
<proteinExistence type="inferred from homology"/>
<keyword evidence="6 12" id="KW-0732">Signal</keyword>
<evidence type="ECO:0000256" key="11">
    <source>
        <dbReference type="SAM" id="MobiDB-lite"/>
    </source>
</evidence>
<keyword evidence="4" id="KW-0964">Secreted</keyword>
<feature type="region of interest" description="Disordered" evidence="11">
    <location>
        <begin position="94"/>
        <end position="113"/>
    </location>
</feature>
<dbReference type="EMBL" id="JRES01001062">
    <property type="protein sequence ID" value="KNC25893.1"/>
    <property type="molecule type" value="Genomic_DNA"/>
</dbReference>
<feature type="signal peptide" evidence="12">
    <location>
        <begin position="1"/>
        <end position="20"/>
    </location>
</feature>
<evidence type="ECO:0000256" key="5">
    <source>
        <dbReference type="ARBA" id="ARBA00022685"/>
    </source>
</evidence>
<keyword evidence="5" id="KW-0165">Cleavage on pair of basic residues</keyword>
<evidence type="ECO:0000256" key="1">
    <source>
        <dbReference type="ARBA" id="ARBA00004613"/>
    </source>
</evidence>
<evidence type="ECO:0000256" key="7">
    <source>
        <dbReference type="ARBA" id="ARBA00022815"/>
    </source>
</evidence>
<organism evidence="13 14">
    <name type="scientific">Lucilia cuprina</name>
    <name type="common">Green bottle fly</name>
    <name type="synonym">Australian sheep blowfly</name>
    <dbReference type="NCBI Taxonomy" id="7375"/>
    <lineage>
        <taxon>Eukaryota</taxon>
        <taxon>Metazoa</taxon>
        <taxon>Ecdysozoa</taxon>
        <taxon>Arthropoda</taxon>
        <taxon>Hexapoda</taxon>
        <taxon>Insecta</taxon>
        <taxon>Pterygota</taxon>
        <taxon>Neoptera</taxon>
        <taxon>Endopterygota</taxon>
        <taxon>Diptera</taxon>
        <taxon>Brachycera</taxon>
        <taxon>Muscomorpha</taxon>
        <taxon>Oestroidea</taxon>
        <taxon>Calliphoridae</taxon>
        <taxon>Luciliinae</taxon>
        <taxon>Lucilia</taxon>
    </lineage>
</organism>
<dbReference type="GO" id="GO:0005576">
    <property type="term" value="C:extracellular region"/>
    <property type="evidence" value="ECO:0007669"/>
    <property type="project" value="UniProtKB-SubCell"/>
</dbReference>
<evidence type="ECO:0000256" key="8">
    <source>
        <dbReference type="ARBA" id="ARBA00023283"/>
    </source>
</evidence>
<evidence type="ECO:0000256" key="3">
    <source>
        <dbReference type="ARBA" id="ARBA00014144"/>
    </source>
</evidence>
<dbReference type="Pfam" id="PF17308">
    <property type="entry name" value="Corazonin"/>
    <property type="match status" value="1"/>
</dbReference>
<dbReference type="Proteomes" id="UP000037069">
    <property type="component" value="Unassembled WGS sequence"/>
</dbReference>
<comment type="caution">
    <text evidence="13">The sequence shown here is derived from an EMBL/GenBank/DDBJ whole genome shotgun (WGS) entry which is preliminary data.</text>
</comment>
<keyword evidence="9" id="KW-0527">Neuropeptide</keyword>
<evidence type="ECO:0000256" key="9">
    <source>
        <dbReference type="ARBA" id="ARBA00023320"/>
    </source>
</evidence>
<comment type="subcellular location">
    <subcellularLocation>
        <location evidence="1">Secreted</location>
    </subcellularLocation>
</comment>
<dbReference type="GO" id="GO:0071858">
    <property type="term" value="F:corazonin receptor binding"/>
    <property type="evidence" value="ECO:0007669"/>
    <property type="project" value="InterPro"/>
</dbReference>
<dbReference type="OrthoDB" id="6436322at2759"/>
<sequence>MLRIVILPLLIFLFSMACMGQTFQYSRGWTNGKRAGAATTLNNLLHNKEDDGMSELFEVQEANERRLERCLSQLQRFVRNPLLLHTTAALALNPAAPSSSQSSNSNNNMNNIPYGRNHQSNELFEELGAAGTIIDTNDYAKH</sequence>
<reference evidence="13 14" key="1">
    <citation type="journal article" date="2015" name="Nat. Commun.">
        <title>Lucilia cuprina genome unlocks parasitic fly biology to underpin future interventions.</title>
        <authorList>
            <person name="Anstead C.A."/>
            <person name="Korhonen P.K."/>
            <person name="Young N.D."/>
            <person name="Hall R.S."/>
            <person name="Jex A.R."/>
            <person name="Murali S.C."/>
            <person name="Hughes D.S."/>
            <person name="Lee S.F."/>
            <person name="Perry T."/>
            <person name="Stroehlein A.J."/>
            <person name="Ansell B.R."/>
            <person name="Breugelmans B."/>
            <person name="Hofmann A."/>
            <person name="Qu J."/>
            <person name="Dugan S."/>
            <person name="Lee S.L."/>
            <person name="Chao H."/>
            <person name="Dinh H."/>
            <person name="Han Y."/>
            <person name="Doddapaneni H.V."/>
            <person name="Worley K.C."/>
            <person name="Muzny D.M."/>
            <person name="Ioannidis P."/>
            <person name="Waterhouse R.M."/>
            <person name="Zdobnov E.M."/>
            <person name="James P.J."/>
            <person name="Bagnall N.H."/>
            <person name="Kotze A.C."/>
            <person name="Gibbs R.A."/>
            <person name="Richards S."/>
            <person name="Batterham P."/>
            <person name="Gasser R.B."/>
        </authorList>
    </citation>
    <scope>NUCLEOTIDE SEQUENCE [LARGE SCALE GENOMIC DNA]</scope>
    <source>
        <strain evidence="13 14">LS</strain>
        <tissue evidence="13">Full body</tissue>
    </source>
</reference>